<feature type="transmembrane region" description="Helical" evidence="1">
    <location>
        <begin position="57"/>
        <end position="78"/>
    </location>
</feature>
<evidence type="ECO:0000313" key="4">
    <source>
        <dbReference type="Proteomes" id="UP001360560"/>
    </source>
</evidence>
<keyword evidence="1" id="KW-0472">Membrane</keyword>
<dbReference type="Proteomes" id="UP001360560">
    <property type="component" value="Unassembled WGS sequence"/>
</dbReference>
<keyword evidence="2" id="KW-0732">Signal</keyword>
<reference evidence="3 4" key="1">
    <citation type="journal article" date="2023" name="Elife">
        <title>Identification of key yeast species and microbe-microbe interactions impacting larval growth of Drosophila in the wild.</title>
        <authorList>
            <person name="Mure A."/>
            <person name="Sugiura Y."/>
            <person name="Maeda R."/>
            <person name="Honda K."/>
            <person name="Sakurai N."/>
            <person name="Takahashi Y."/>
            <person name="Watada M."/>
            <person name="Katoh T."/>
            <person name="Gotoh A."/>
            <person name="Gotoh Y."/>
            <person name="Taniguchi I."/>
            <person name="Nakamura K."/>
            <person name="Hayashi T."/>
            <person name="Katayama T."/>
            <person name="Uemura T."/>
            <person name="Hattori Y."/>
        </authorList>
    </citation>
    <scope>NUCLEOTIDE SEQUENCE [LARGE SCALE GENOMIC DNA]</scope>
    <source>
        <strain evidence="3 4">SC-9</strain>
    </source>
</reference>
<evidence type="ECO:0000256" key="1">
    <source>
        <dbReference type="SAM" id="Phobius"/>
    </source>
</evidence>
<proteinExistence type="predicted"/>
<keyword evidence="1" id="KW-1133">Transmembrane helix</keyword>
<evidence type="ECO:0000313" key="3">
    <source>
        <dbReference type="EMBL" id="GMM34054.1"/>
    </source>
</evidence>
<keyword evidence="1" id="KW-0812">Transmembrane</keyword>
<keyword evidence="4" id="KW-1185">Reference proteome</keyword>
<feature type="chain" id="PRO_5043641244" evidence="2">
    <location>
        <begin position="17"/>
        <end position="108"/>
    </location>
</feature>
<organism evidence="3 4">
    <name type="scientific">Saccharomycopsis crataegensis</name>
    <dbReference type="NCBI Taxonomy" id="43959"/>
    <lineage>
        <taxon>Eukaryota</taxon>
        <taxon>Fungi</taxon>
        <taxon>Dikarya</taxon>
        <taxon>Ascomycota</taxon>
        <taxon>Saccharomycotina</taxon>
        <taxon>Saccharomycetes</taxon>
        <taxon>Saccharomycopsidaceae</taxon>
        <taxon>Saccharomycopsis</taxon>
    </lineage>
</organism>
<sequence>MLKSILLELFSPLSSALALCLLSNYGWISESNAFAYFLGDSLVTHVLDNLFITLIKAYLSLSILYSLFFHGFCFYSVFENKWFNLAKFLLHVIFGRANANGFHINHDE</sequence>
<dbReference type="AlphaFoldDB" id="A0AAV5QHB5"/>
<accession>A0AAV5QHB5</accession>
<dbReference type="GeneID" id="90072033"/>
<gene>
    <name evidence="3" type="ORF">DASC09_013790</name>
</gene>
<protein>
    <submittedName>
        <fullName evidence="3">Uncharacterized protein</fullName>
    </submittedName>
</protein>
<feature type="signal peptide" evidence="2">
    <location>
        <begin position="1"/>
        <end position="16"/>
    </location>
</feature>
<comment type="caution">
    <text evidence="3">The sequence shown here is derived from an EMBL/GenBank/DDBJ whole genome shotgun (WGS) entry which is preliminary data.</text>
</comment>
<evidence type="ECO:0000256" key="2">
    <source>
        <dbReference type="SAM" id="SignalP"/>
    </source>
</evidence>
<name>A0AAV5QHB5_9ASCO</name>
<dbReference type="EMBL" id="BTFZ01000002">
    <property type="protein sequence ID" value="GMM34054.1"/>
    <property type="molecule type" value="Genomic_DNA"/>
</dbReference>
<dbReference type="RefSeq" id="XP_064851054.1">
    <property type="nucleotide sequence ID" value="XM_064994982.1"/>
</dbReference>